<gene>
    <name evidence="1" type="ORF">Tco_1018246</name>
</gene>
<sequence length="121" mass="13884">MLEGKKKGLVTHDLEGYMLEFGGDVVELVDHGILGGIVDGGCKELLVDSWNEEEKLDYEVVLRRHCKEEERLGEMRRRGCQIWFSQSGKCQLKAIDREVNDTEKEANSKEFVPSYRLSHNV</sequence>
<proteinExistence type="predicted"/>
<comment type="caution">
    <text evidence="1">The sequence shown here is derived from an EMBL/GenBank/DDBJ whole genome shotgun (WGS) entry which is preliminary data.</text>
</comment>
<name>A0ABQ5FTT5_9ASTR</name>
<dbReference type="EMBL" id="BQNB010017745">
    <property type="protein sequence ID" value="GJT66766.1"/>
    <property type="molecule type" value="Genomic_DNA"/>
</dbReference>
<keyword evidence="2" id="KW-1185">Reference proteome</keyword>
<evidence type="ECO:0000313" key="2">
    <source>
        <dbReference type="Proteomes" id="UP001151760"/>
    </source>
</evidence>
<dbReference type="Proteomes" id="UP001151760">
    <property type="component" value="Unassembled WGS sequence"/>
</dbReference>
<protein>
    <submittedName>
        <fullName evidence="1">Uncharacterized protein</fullName>
    </submittedName>
</protein>
<accession>A0ABQ5FTT5</accession>
<reference evidence="1" key="2">
    <citation type="submission" date="2022-01" db="EMBL/GenBank/DDBJ databases">
        <authorList>
            <person name="Yamashiro T."/>
            <person name="Shiraishi A."/>
            <person name="Satake H."/>
            <person name="Nakayama K."/>
        </authorList>
    </citation>
    <scope>NUCLEOTIDE SEQUENCE</scope>
</reference>
<evidence type="ECO:0000313" key="1">
    <source>
        <dbReference type="EMBL" id="GJT66766.1"/>
    </source>
</evidence>
<organism evidence="1 2">
    <name type="scientific">Tanacetum coccineum</name>
    <dbReference type="NCBI Taxonomy" id="301880"/>
    <lineage>
        <taxon>Eukaryota</taxon>
        <taxon>Viridiplantae</taxon>
        <taxon>Streptophyta</taxon>
        <taxon>Embryophyta</taxon>
        <taxon>Tracheophyta</taxon>
        <taxon>Spermatophyta</taxon>
        <taxon>Magnoliopsida</taxon>
        <taxon>eudicotyledons</taxon>
        <taxon>Gunneridae</taxon>
        <taxon>Pentapetalae</taxon>
        <taxon>asterids</taxon>
        <taxon>campanulids</taxon>
        <taxon>Asterales</taxon>
        <taxon>Asteraceae</taxon>
        <taxon>Asteroideae</taxon>
        <taxon>Anthemideae</taxon>
        <taxon>Anthemidinae</taxon>
        <taxon>Tanacetum</taxon>
    </lineage>
</organism>
<reference evidence="1" key="1">
    <citation type="journal article" date="2022" name="Int. J. Mol. Sci.">
        <title>Draft Genome of Tanacetum Coccineum: Genomic Comparison of Closely Related Tanacetum-Family Plants.</title>
        <authorList>
            <person name="Yamashiro T."/>
            <person name="Shiraishi A."/>
            <person name="Nakayama K."/>
            <person name="Satake H."/>
        </authorList>
    </citation>
    <scope>NUCLEOTIDE SEQUENCE</scope>
</reference>